<sequence>MVGIANTLVDYVVLNLLVLALGIISSAGLVLCNIAAFFGANLNSYVLNKRWTFEDRSHWSKKEYLLFLFCSLGGLGINCLVLYFLSSGVFPETFSFFMHLNLAKLSASVASMVWNFYAYKVFVFSPRIGADEGASGHCGERVKSALR</sequence>
<evidence type="ECO:0000256" key="4">
    <source>
        <dbReference type="ARBA" id="ARBA00022989"/>
    </source>
</evidence>
<evidence type="ECO:0000256" key="1">
    <source>
        <dbReference type="ARBA" id="ARBA00004141"/>
    </source>
</evidence>
<accession>A0A1L3GIH8</accession>
<keyword evidence="4 6" id="KW-1133">Transmembrane helix</keyword>
<dbReference type="GO" id="GO:0000271">
    <property type="term" value="P:polysaccharide biosynthetic process"/>
    <property type="evidence" value="ECO:0007669"/>
    <property type="project" value="InterPro"/>
</dbReference>
<dbReference type="GO" id="GO:0005886">
    <property type="term" value="C:plasma membrane"/>
    <property type="evidence" value="ECO:0007669"/>
    <property type="project" value="TreeGrafter"/>
</dbReference>
<keyword evidence="5 6" id="KW-0472">Membrane</keyword>
<feature type="transmembrane region" description="Helical" evidence="6">
    <location>
        <begin position="96"/>
        <end position="117"/>
    </location>
</feature>
<evidence type="ECO:0000259" key="7">
    <source>
        <dbReference type="Pfam" id="PF04138"/>
    </source>
</evidence>
<feature type="domain" description="GtrA/DPMS transmembrane" evidence="7">
    <location>
        <begin position="1"/>
        <end position="124"/>
    </location>
</feature>
<evidence type="ECO:0000256" key="5">
    <source>
        <dbReference type="ARBA" id="ARBA00023136"/>
    </source>
</evidence>
<dbReference type="Pfam" id="PF04138">
    <property type="entry name" value="GtrA_DPMS_TM"/>
    <property type="match status" value="1"/>
</dbReference>
<gene>
    <name evidence="8" type="ORF">A7E75_12545</name>
</gene>
<evidence type="ECO:0000313" key="8">
    <source>
        <dbReference type="EMBL" id="APG25747.1"/>
    </source>
</evidence>
<proteinExistence type="inferred from homology"/>
<comment type="similarity">
    <text evidence="2">Belongs to the GtrA family.</text>
</comment>
<dbReference type="PANTHER" id="PTHR38459">
    <property type="entry name" value="PROPHAGE BACTOPRENOL-LINKED GLUCOSE TRANSLOCASE HOMOLOG"/>
    <property type="match status" value="1"/>
</dbReference>
<dbReference type="InterPro" id="IPR007267">
    <property type="entry name" value="GtrA_DPMS_TM"/>
</dbReference>
<keyword evidence="9" id="KW-1185">Reference proteome</keyword>
<name>A0A1L3GIH8_SYNAC</name>
<comment type="subcellular location">
    <subcellularLocation>
        <location evidence="1">Membrane</location>
        <topology evidence="1">Multi-pass membrane protein</topology>
    </subcellularLocation>
</comment>
<evidence type="ECO:0000256" key="6">
    <source>
        <dbReference type="SAM" id="Phobius"/>
    </source>
</evidence>
<dbReference type="PANTHER" id="PTHR38459:SF1">
    <property type="entry name" value="PROPHAGE BACTOPRENOL-LINKED GLUCOSE TRANSLOCASE HOMOLOG"/>
    <property type="match status" value="1"/>
</dbReference>
<evidence type="ECO:0000256" key="3">
    <source>
        <dbReference type="ARBA" id="ARBA00022692"/>
    </source>
</evidence>
<feature type="transmembrane region" description="Helical" evidence="6">
    <location>
        <begin position="12"/>
        <end position="43"/>
    </location>
</feature>
<dbReference type="InterPro" id="IPR051401">
    <property type="entry name" value="GtrA_CellWall_Glycosyl"/>
</dbReference>
<dbReference type="Proteomes" id="UP000182264">
    <property type="component" value="Chromosome"/>
</dbReference>
<dbReference type="KEGG" id="pace:A6070_06560"/>
<evidence type="ECO:0000256" key="2">
    <source>
        <dbReference type="ARBA" id="ARBA00009399"/>
    </source>
</evidence>
<feature type="transmembrane region" description="Helical" evidence="6">
    <location>
        <begin position="64"/>
        <end position="84"/>
    </location>
</feature>
<organism evidence="8 9">
    <name type="scientific">Syntrophotalea acetylenica</name>
    <name type="common">Pelobacter acetylenicus</name>
    <dbReference type="NCBI Taxonomy" id="29542"/>
    <lineage>
        <taxon>Bacteria</taxon>
        <taxon>Pseudomonadati</taxon>
        <taxon>Thermodesulfobacteriota</taxon>
        <taxon>Desulfuromonadia</taxon>
        <taxon>Desulfuromonadales</taxon>
        <taxon>Syntrophotaleaceae</taxon>
        <taxon>Syntrophotalea</taxon>
    </lineage>
</organism>
<evidence type="ECO:0000313" key="9">
    <source>
        <dbReference type="Proteomes" id="UP000182264"/>
    </source>
</evidence>
<reference evidence="8 9" key="1">
    <citation type="journal article" date="2017" name="Genome Announc.">
        <title>Complete Genome Sequences of Two Acetylene-Fermenting Pelobacter acetylenicus Strains.</title>
        <authorList>
            <person name="Sutton J.M."/>
            <person name="Baesman S.M."/>
            <person name="Fierst J.L."/>
            <person name="Poret-Peterson A.T."/>
            <person name="Oremland R.S."/>
            <person name="Dunlap D.S."/>
            <person name="Akob D.M."/>
        </authorList>
    </citation>
    <scope>NUCLEOTIDE SEQUENCE [LARGE SCALE GENOMIC DNA]</scope>
    <source>
        <strain evidence="8 9">DSM 3247</strain>
    </source>
</reference>
<dbReference type="STRING" id="29542.A6070_06560"/>
<dbReference type="AlphaFoldDB" id="A0A1L3GIH8"/>
<protein>
    <recommendedName>
        <fullName evidence="7">GtrA/DPMS transmembrane domain-containing protein</fullName>
    </recommendedName>
</protein>
<dbReference type="EMBL" id="CP015518">
    <property type="protein sequence ID" value="APG25747.1"/>
    <property type="molecule type" value="Genomic_DNA"/>
</dbReference>
<keyword evidence="3 6" id="KW-0812">Transmembrane</keyword>